<dbReference type="NCBIfam" id="TIGR04183">
    <property type="entry name" value="Por_Secre_tail"/>
    <property type="match status" value="1"/>
</dbReference>
<dbReference type="PANTHER" id="PTHR36234:SF5">
    <property type="entry name" value="LYSYL ENDOPEPTIDASE"/>
    <property type="match status" value="1"/>
</dbReference>
<dbReference type="Gene3D" id="2.40.10.10">
    <property type="entry name" value="Trypsin-like serine proteases"/>
    <property type="match status" value="2"/>
</dbReference>
<dbReference type="GO" id="GO:0004252">
    <property type="term" value="F:serine-type endopeptidase activity"/>
    <property type="evidence" value="ECO:0007669"/>
    <property type="project" value="InterPro"/>
</dbReference>
<organism evidence="1 2">
    <name type="scientific">Geofilum rubicundum JCM 15548</name>
    <dbReference type="NCBI Taxonomy" id="1236989"/>
    <lineage>
        <taxon>Bacteria</taxon>
        <taxon>Pseudomonadati</taxon>
        <taxon>Bacteroidota</taxon>
        <taxon>Bacteroidia</taxon>
        <taxon>Marinilabiliales</taxon>
        <taxon>Marinilabiliaceae</taxon>
        <taxon>Geofilum</taxon>
    </lineage>
</organism>
<dbReference type="InterPro" id="IPR009003">
    <property type="entry name" value="Peptidase_S1_PA"/>
</dbReference>
<dbReference type="PROSITE" id="PS00134">
    <property type="entry name" value="TRYPSIN_HIS"/>
    <property type="match status" value="1"/>
</dbReference>
<dbReference type="Proteomes" id="UP000032900">
    <property type="component" value="Unassembled WGS sequence"/>
</dbReference>
<dbReference type="InterPro" id="IPR026444">
    <property type="entry name" value="Secre_tail"/>
</dbReference>
<sequence>MIFQNIKPSSGFQKWSGALRMVLSALMLLYSFNSEVWAQLNQGGRPLLSPVSTAREAGFKAVEMPPLPQSVYSDKRSADGKESALPLRFAHPFFMELSPDNSGQWQQEVDGTRVWRLAIQSKGAYSINLIFDRFKLVPGASLFIYNPDQSVVLGAYTHENNLPSGILATTPVPGDEVIVELVVSAGARQSSDLLIGAVNHDYLNVASLLPVEGSRFGRSDDCHTDITCDLDDLWLDNGQSVCRLIVDGTELCTGTLVNNTRNDGTPYVLTAAHCLLNENSHETVIFTFNYQVPNCDARVEGSFIQTISGSERRAYRKDMDMALLEMSSMPPASFRPYWSGWSLTTAPSAPVRSIHHPEGDVKKIARADHAPTASSFFDFESDSHWRVDRWQEGTTEGGSSGAPLFDNNGLLIGSLSGGSAYCGNPVNDYFVRLNKAWNFHSAPDQQLAWWLAPDGPAVQSSSGFDYYNKAVQRWSNLVSGELAGAWYTGFNEGYFSGHNSRQDQSYGEFMGTFESARLHGIYVMPAKSPTTGTQKLNLKVWQGINEPELVVWSQNQINLSQLKANREYLVLLNEPVDLTGNVWAGIEINYPELTDTFALYQSDFSAARVNSAWVKNVNNQWLPLPYWDVHAESSAFWVDLLLSDVQILDTSDAIVYSDPFKLAPNPVHNHLEVYIPDGNGFAQIEFVTLTGQSVHSSRILIYNGKGNLNVSFLRPGVYVARLLFEGKVYVEKLVVSGG</sequence>
<dbReference type="InterPro" id="IPR043504">
    <property type="entry name" value="Peptidase_S1_PA_chymotrypsin"/>
</dbReference>
<dbReference type="AlphaFoldDB" id="A0A0E9LY54"/>
<evidence type="ECO:0000313" key="1">
    <source>
        <dbReference type="EMBL" id="GAO30492.1"/>
    </source>
</evidence>
<name>A0A0E9LY54_9BACT</name>
<dbReference type="STRING" id="1236989.JCM15548_12766"/>
<dbReference type="InterPro" id="IPR018114">
    <property type="entry name" value="TRYPSIN_HIS"/>
</dbReference>
<protein>
    <submittedName>
        <fullName evidence="1">Lysyl endopeptidase</fullName>
    </submittedName>
</protein>
<proteinExistence type="predicted"/>
<reference evidence="1 2" key="1">
    <citation type="journal article" date="2015" name="Microbes Environ.">
        <title>Distribution and evolution of nitrogen fixation genes in the phylum bacteroidetes.</title>
        <authorList>
            <person name="Inoue J."/>
            <person name="Oshima K."/>
            <person name="Suda W."/>
            <person name="Sakamoto M."/>
            <person name="Iino T."/>
            <person name="Noda S."/>
            <person name="Hongoh Y."/>
            <person name="Hattori M."/>
            <person name="Ohkuma M."/>
        </authorList>
    </citation>
    <scope>NUCLEOTIDE SEQUENCE [LARGE SCALE GENOMIC DNA]</scope>
    <source>
        <strain evidence="1">JCM 15548</strain>
    </source>
</reference>
<comment type="caution">
    <text evidence="1">The sequence shown here is derived from an EMBL/GenBank/DDBJ whole genome shotgun (WGS) entry which is preliminary data.</text>
</comment>
<keyword evidence="2" id="KW-1185">Reference proteome</keyword>
<dbReference type="RefSeq" id="WP_062125528.1">
    <property type="nucleotide sequence ID" value="NZ_BAZW01000024.1"/>
</dbReference>
<dbReference type="PANTHER" id="PTHR36234">
    <property type="entry name" value="LYSYL ENDOPEPTIDASE"/>
    <property type="match status" value="1"/>
</dbReference>
<evidence type="ECO:0000313" key="2">
    <source>
        <dbReference type="Proteomes" id="UP000032900"/>
    </source>
</evidence>
<gene>
    <name evidence="1" type="ORF">JCM15548_12766</name>
</gene>
<dbReference type="OrthoDB" id="9342482at2"/>
<dbReference type="GO" id="GO:0006508">
    <property type="term" value="P:proteolysis"/>
    <property type="evidence" value="ECO:0007669"/>
    <property type="project" value="InterPro"/>
</dbReference>
<dbReference type="EMBL" id="BAZW01000024">
    <property type="protein sequence ID" value="GAO30492.1"/>
    <property type="molecule type" value="Genomic_DNA"/>
</dbReference>
<dbReference type="Pfam" id="PF13365">
    <property type="entry name" value="Trypsin_2"/>
    <property type="match status" value="1"/>
</dbReference>
<accession>A0A0E9LY54</accession>
<dbReference type="SUPFAM" id="SSF50494">
    <property type="entry name" value="Trypsin-like serine proteases"/>
    <property type="match status" value="1"/>
</dbReference>